<dbReference type="AlphaFoldDB" id="A0A6C0HZ96"/>
<dbReference type="EMBL" id="MN740036">
    <property type="protein sequence ID" value="QHT85183.1"/>
    <property type="molecule type" value="Genomic_DNA"/>
</dbReference>
<name>A0A6C0HZ96_9ZZZZ</name>
<sequence length="200" mass="22881">MRATKNMKMNETISSTKKQDPVRVYIENYSLGNSGLLSKLELLDNYFMNSSTYTRILSSSGIFHIENNKMYKMNPIDRPVTTCKNYIGAIGLVLDKSIYEKEVIYSQIPYDHVNTNMVTFQYSIASASVASASANKNKHGKKDPNLILVVEGTYQVDVLPNAKTNKYHHFVPTNMYFLAMEEINNYLMKEELVEFLSVLF</sequence>
<proteinExistence type="predicted"/>
<organism evidence="1">
    <name type="scientific">viral metagenome</name>
    <dbReference type="NCBI Taxonomy" id="1070528"/>
    <lineage>
        <taxon>unclassified sequences</taxon>
        <taxon>metagenomes</taxon>
        <taxon>organismal metagenomes</taxon>
    </lineage>
</organism>
<reference evidence="1" key="1">
    <citation type="journal article" date="2020" name="Nature">
        <title>Giant virus diversity and host interactions through global metagenomics.</title>
        <authorList>
            <person name="Schulz F."/>
            <person name="Roux S."/>
            <person name="Paez-Espino D."/>
            <person name="Jungbluth S."/>
            <person name="Walsh D.A."/>
            <person name="Denef V.J."/>
            <person name="McMahon K.D."/>
            <person name="Konstantinidis K.T."/>
            <person name="Eloe-Fadrosh E.A."/>
            <person name="Kyrpides N.C."/>
            <person name="Woyke T."/>
        </authorList>
    </citation>
    <scope>NUCLEOTIDE SEQUENCE</scope>
    <source>
        <strain evidence="1">GVMAG-M-3300023184-178</strain>
    </source>
</reference>
<accession>A0A6C0HZ96</accession>
<protein>
    <submittedName>
        <fullName evidence="1">Uncharacterized protein</fullName>
    </submittedName>
</protein>
<evidence type="ECO:0000313" key="1">
    <source>
        <dbReference type="EMBL" id="QHT85183.1"/>
    </source>
</evidence>